<feature type="disulfide bond" evidence="9">
    <location>
        <begin position="70"/>
        <end position="87"/>
    </location>
</feature>
<keyword evidence="11" id="KW-0732">Signal</keyword>
<keyword evidence="6 10" id="KW-0472">Membrane</keyword>
<evidence type="ECO:0000313" key="13">
    <source>
        <dbReference type="EMBL" id="CAJ1069238.1"/>
    </source>
</evidence>
<evidence type="ECO:0000313" key="14">
    <source>
        <dbReference type="Proteomes" id="UP001178508"/>
    </source>
</evidence>
<accession>A0AAV1G6X5</accession>
<evidence type="ECO:0000256" key="5">
    <source>
        <dbReference type="ARBA" id="ARBA00023030"/>
    </source>
</evidence>
<dbReference type="Gene3D" id="2.10.25.10">
    <property type="entry name" value="Laminin"/>
    <property type="match status" value="1"/>
</dbReference>
<dbReference type="GO" id="GO:0016020">
    <property type="term" value="C:membrane"/>
    <property type="evidence" value="ECO:0007669"/>
    <property type="project" value="UniProtKB-SubCell"/>
</dbReference>
<feature type="disulfide bond" evidence="9">
    <location>
        <begin position="89"/>
        <end position="98"/>
    </location>
</feature>
<dbReference type="GO" id="GO:0008083">
    <property type="term" value="F:growth factor activity"/>
    <property type="evidence" value="ECO:0007669"/>
    <property type="project" value="UniProtKB-KW"/>
</dbReference>
<gene>
    <name evidence="13" type="ORF">XNOV1_A008095</name>
</gene>
<dbReference type="InterPro" id="IPR000742">
    <property type="entry name" value="EGF"/>
</dbReference>
<keyword evidence="2 9" id="KW-0245">EGF-like domain</keyword>
<keyword evidence="8" id="KW-0325">Glycoprotein</keyword>
<dbReference type="GO" id="GO:0045840">
    <property type="term" value="P:positive regulation of mitotic nuclear division"/>
    <property type="evidence" value="ECO:0007669"/>
    <property type="project" value="TreeGrafter"/>
</dbReference>
<dbReference type="GO" id="GO:0008284">
    <property type="term" value="P:positive regulation of cell population proliferation"/>
    <property type="evidence" value="ECO:0007669"/>
    <property type="project" value="TreeGrafter"/>
</dbReference>
<dbReference type="SUPFAM" id="SSF57196">
    <property type="entry name" value="EGF/Laminin"/>
    <property type="match status" value="1"/>
</dbReference>
<feature type="chain" id="PRO_5043550222" evidence="11">
    <location>
        <begin position="22"/>
        <end position="156"/>
    </location>
</feature>
<dbReference type="EMBL" id="OY660875">
    <property type="protein sequence ID" value="CAJ1069238.1"/>
    <property type="molecule type" value="Genomic_DNA"/>
</dbReference>
<comment type="subcellular location">
    <subcellularLocation>
        <location evidence="1">Membrane</location>
        <topology evidence="1">Single-pass type I membrane protein</topology>
    </subcellularLocation>
</comment>
<sequence length="156" mass="16984">MQKVILSVAAVVLFLTSSEQSAMLTVVPQTTEAPALSNLSLTTQLSNSTMEGPRVLRLHRSCGDEHANFCENGGECMFPQDSDKPFCICPSTHSGTRCLFFSDNSRSLPELEQLIGISFGVLMLLIVLGIIFYFCAYKRCIKSAPLIKSAPSETSV</sequence>
<organism evidence="13 14">
    <name type="scientific">Xyrichtys novacula</name>
    <name type="common">Pearly razorfish</name>
    <name type="synonym">Hemipteronotus novacula</name>
    <dbReference type="NCBI Taxonomy" id="13765"/>
    <lineage>
        <taxon>Eukaryota</taxon>
        <taxon>Metazoa</taxon>
        <taxon>Chordata</taxon>
        <taxon>Craniata</taxon>
        <taxon>Vertebrata</taxon>
        <taxon>Euteleostomi</taxon>
        <taxon>Actinopterygii</taxon>
        <taxon>Neopterygii</taxon>
        <taxon>Teleostei</taxon>
        <taxon>Neoteleostei</taxon>
        <taxon>Acanthomorphata</taxon>
        <taxon>Eupercaria</taxon>
        <taxon>Labriformes</taxon>
        <taxon>Labridae</taxon>
        <taxon>Xyrichtys</taxon>
    </lineage>
</organism>
<evidence type="ECO:0000256" key="11">
    <source>
        <dbReference type="SAM" id="SignalP"/>
    </source>
</evidence>
<dbReference type="GO" id="GO:0007173">
    <property type="term" value="P:epidermal growth factor receptor signaling pathway"/>
    <property type="evidence" value="ECO:0007669"/>
    <property type="project" value="TreeGrafter"/>
</dbReference>
<dbReference type="PANTHER" id="PTHR10740">
    <property type="entry name" value="TRANSFORMING GROWTH FACTOR ALPHA"/>
    <property type="match status" value="1"/>
</dbReference>
<dbReference type="AlphaFoldDB" id="A0AAV1G6X5"/>
<feature type="domain" description="EGF-like" evidence="12">
    <location>
        <begin position="58"/>
        <end position="99"/>
    </location>
</feature>
<reference evidence="13" key="1">
    <citation type="submission" date="2023-08" db="EMBL/GenBank/DDBJ databases">
        <authorList>
            <person name="Alioto T."/>
            <person name="Alioto T."/>
            <person name="Gomez Garrido J."/>
        </authorList>
    </citation>
    <scope>NUCLEOTIDE SEQUENCE</scope>
</reference>
<proteinExistence type="predicted"/>
<evidence type="ECO:0000259" key="12">
    <source>
        <dbReference type="PROSITE" id="PS50026"/>
    </source>
</evidence>
<evidence type="ECO:0000256" key="8">
    <source>
        <dbReference type="ARBA" id="ARBA00023180"/>
    </source>
</evidence>
<evidence type="ECO:0000256" key="3">
    <source>
        <dbReference type="ARBA" id="ARBA00022692"/>
    </source>
</evidence>
<dbReference type="GO" id="GO:0005615">
    <property type="term" value="C:extracellular space"/>
    <property type="evidence" value="ECO:0007669"/>
    <property type="project" value="TreeGrafter"/>
</dbReference>
<evidence type="ECO:0000256" key="1">
    <source>
        <dbReference type="ARBA" id="ARBA00004479"/>
    </source>
</evidence>
<name>A0AAV1G6X5_XYRNO</name>
<evidence type="ECO:0000256" key="6">
    <source>
        <dbReference type="ARBA" id="ARBA00023136"/>
    </source>
</evidence>
<evidence type="ECO:0000256" key="9">
    <source>
        <dbReference type="PROSITE-ProRule" id="PRU00076"/>
    </source>
</evidence>
<keyword evidence="3 10" id="KW-0812">Transmembrane</keyword>
<dbReference type="GO" id="GO:0005154">
    <property type="term" value="F:epidermal growth factor receptor binding"/>
    <property type="evidence" value="ECO:0007669"/>
    <property type="project" value="TreeGrafter"/>
</dbReference>
<dbReference type="Proteomes" id="UP001178508">
    <property type="component" value="Chromosome 12"/>
</dbReference>
<keyword evidence="14" id="KW-1185">Reference proteome</keyword>
<dbReference type="PANTHER" id="PTHR10740:SF10">
    <property type="entry name" value="EPIGEN"/>
    <property type="match status" value="1"/>
</dbReference>
<keyword evidence="5" id="KW-0339">Growth factor</keyword>
<evidence type="ECO:0000256" key="7">
    <source>
        <dbReference type="ARBA" id="ARBA00023157"/>
    </source>
</evidence>
<feature type="signal peptide" evidence="11">
    <location>
        <begin position="1"/>
        <end position="21"/>
    </location>
</feature>
<protein>
    <submittedName>
        <fullName evidence="13">Epigen</fullName>
    </submittedName>
</protein>
<dbReference type="PROSITE" id="PS50026">
    <property type="entry name" value="EGF_3"/>
    <property type="match status" value="1"/>
</dbReference>
<keyword evidence="4 10" id="KW-1133">Transmembrane helix</keyword>
<evidence type="ECO:0000256" key="10">
    <source>
        <dbReference type="SAM" id="Phobius"/>
    </source>
</evidence>
<dbReference type="PROSITE" id="PS00022">
    <property type="entry name" value="EGF_1"/>
    <property type="match status" value="1"/>
</dbReference>
<evidence type="ECO:0000256" key="4">
    <source>
        <dbReference type="ARBA" id="ARBA00022989"/>
    </source>
</evidence>
<feature type="transmembrane region" description="Helical" evidence="10">
    <location>
        <begin position="114"/>
        <end position="136"/>
    </location>
</feature>
<keyword evidence="7 9" id="KW-1015">Disulfide bond</keyword>
<evidence type="ECO:0000256" key="2">
    <source>
        <dbReference type="ARBA" id="ARBA00022536"/>
    </source>
</evidence>
<comment type="caution">
    <text evidence="9">Lacks conserved residue(s) required for the propagation of feature annotation.</text>
</comment>